<accession>A0A1Y2D288</accession>
<protein>
    <recommendedName>
        <fullName evidence="3">F-box domain-containing protein</fullName>
    </recommendedName>
</protein>
<organism evidence="1 2">
    <name type="scientific">Rhizoclosmatium globosum</name>
    <dbReference type="NCBI Taxonomy" id="329046"/>
    <lineage>
        <taxon>Eukaryota</taxon>
        <taxon>Fungi</taxon>
        <taxon>Fungi incertae sedis</taxon>
        <taxon>Chytridiomycota</taxon>
        <taxon>Chytridiomycota incertae sedis</taxon>
        <taxon>Chytridiomycetes</taxon>
        <taxon>Chytridiales</taxon>
        <taxon>Chytriomycetaceae</taxon>
        <taxon>Rhizoclosmatium</taxon>
    </lineage>
</organism>
<dbReference type="OrthoDB" id="2147485at2759"/>
<dbReference type="SUPFAM" id="SSF52047">
    <property type="entry name" value="RNI-like"/>
    <property type="match status" value="1"/>
</dbReference>
<sequence length="719" mass="80648">MMLGSTTCPQIDEGECECCVRMTAQFERWKQETLDEVNVYRKLLRLPLLSELALSQPCTLSTTTATTATPRTSTLSIQSLPPEILDRIVSYTDASSIIPLCHCLPQYLPLSKAIYDVGTAFPGFYSGPTLLWPILEFPSGSIEKAEHPPTDENDVFNYDDDFIPMEIPVRHVLKLFLLTRQLDRYGGGASIIPFSVEHLESVAPLLPKLVIVNEVPEEISYDYDVDTFAHWLKKWLSLKIKSFIGMLNIPADLSEDILEPDTELVAKCLVKIPIGGLTFPGMIPLDIEKSLPEMIHLRELHVGDLDGFNSAFLKDCVRLRVLAFTVSEDGVDIQAVEDLLPVLPHCESIDEVRFQSFALSQVDLDMLNAKCQELIGWASKPVSLEDPTLGVCCLQSLPREILDAIVSYTSGDSIFALCHSLPQYLPLSKAIHDVATSFPGLYSGVHRLKSLWPSLKIPNGIKAHERWDSSHHDEDDSGEEGTVAGPRIPARLLTKLHILTKYLNRFGGEVVIAPYSVKHLSIVAPLLPKFVTIQIVPFQISVNVKNIDNFAEWLEKWKSLGIKSFIRMIDVHLCFAPIDVCHRAAKILSEISICGLSFFLKIPAVIAKALPTMKYLKKLRVGCLEGFDWSVLKDCVHLRELELFDLMATLDVDILTDLVSKLSFCKHVTYVRFSSFRFGNFQSEDWNVLFEIGDELEGWMCGPVVSKNGSLFIEWIRQS</sequence>
<reference evidence="1 2" key="1">
    <citation type="submission" date="2016-07" db="EMBL/GenBank/DDBJ databases">
        <title>Pervasive Adenine N6-methylation of Active Genes in Fungi.</title>
        <authorList>
            <consortium name="DOE Joint Genome Institute"/>
            <person name="Mondo S.J."/>
            <person name="Dannebaum R.O."/>
            <person name="Kuo R.C."/>
            <person name="Labutti K."/>
            <person name="Haridas S."/>
            <person name="Kuo A."/>
            <person name="Salamov A."/>
            <person name="Ahrendt S.R."/>
            <person name="Lipzen A."/>
            <person name="Sullivan W."/>
            <person name="Andreopoulos W.B."/>
            <person name="Clum A."/>
            <person name="Lindquist E."/>
            <person name="Daum C."/>
            <person name="Ramamoorthy G.K."/>
            <person name="Gryganskyi A."/>
            <person name="Culley D."/>
            <person name="Magnuson J.K."/>
            <person name="James T.Y."/>
            <person name="O'Malley M.A."/>
            <person name="Stajich J.E."/>
            <person name="Spatafora J.W."/>
            <person name="Visel A."/>
            <person name="Grigoriev I.V."/>
        </authorList>
    </citation>
    <scope>NUCLEOTIDE SEQUENCE [LARGE SCALE GENOMIC DNA]</scope>
    <source>
        <strain evidence="1 2">JEL800</strain>
    </source>
</reference>
<keyword evidence="2" id="KW-1185">Reference proteome</keyword>
<evidence type="ECO:0008006" key="3">
    <source>
        <dbReference type="Google" id="ProtNLM"/>
    </source>
</evidence>
<name>A0A1Y2D288_9FUNG</name>
<dbReference type="AlphaFoldDB" id="A0A1Y2D288"/>
<dbReference type="EMBL" id="MCGO01000001">
    <property type="protein sequence ID" value="ORY53413.1"/>
    <property type="molecule type" value="Genomic_DNA"/>
</dbReference>
<comment type="caution">
    <text evidence="1">The sequence shown here is derived from an EMBL/GenBank/DDBJ whole genome shotgun (WGS) entry which is preliminary data.</text>
</comment>
<evidence type="ECO:0000313" key="2">
    <source>
        <dbReference type="Proteomes" id="UP000193642"/>
    </source>
</evidence>
<gene>
    <name evidence="1" type="ORF">BCR33DRAFT_760870</name>
</gene>
<dbReference type="Proteomes" id="UP000193642">
    <property type="component" value="Unassembled WGS sequence"/>
</dbReference>
<proteinExistence type="predicted"/>
<evidence type="ECO:0000313" key="1">
    <source>
        <dbReference type="EMBL" id="ORY53413.1"/>
    </source>
</evidence>